<comment type="similarity">
    <text evidence="1">Belongs to the UPF0065 (bug) family.</text>
</comment>
<keyword evidence="4" id="KW-1185">Reference proteome</keyword>
<dbReference type="InterPro" id="IPR005064">
    <property type="entry name" value="BUG"/>
</dbReference>
<accession>A0A9X1IIJ0</accession>
<name>A0A9X1IIJ0_9PROT</name>
<proteinExistence type="inferred from homology"/>
<evidence type="ECO:0000313" key="4">
    <source>
        <dbReference type="Proteomes" id="UP001139311"/>
    </source>
</evidence>
<dbReference type="CDD" id="cd07012">
    <property type="entry name" value="PBP2_Bug_TTT"/>
    <property type="match status" value="1"/>
</dbReference>
<gene>
    <name evidence="3" type="ORF">LHA35_26640</name>
</gene>
<keyword evidence="2" id="KW-0732">Signal</keyword>
<dbReference type="Gene3D" id="3.40.190.10">
    <property type="entry name" value="Periplasmic binding protein-like II"/>
    <property type="match status" value="1"/>
</dbReference>
<dbReference type="Pfam" id="PF03401">
    <property type="entry name" value="TctC"/>
    <property type="match status" value="1"/>
</dbReference>
<comment type="caution">
    <text evidence="3">The sequence shown here is derived from an EMBL/GenBank/DDBJ whole genome shotgun (WGS) entry which is preliminary data.</text>
</comment>
<dbReference type="Proteomes" id="UP001139311">
    <property type="component" value="Unassembled WGS sequence"/>
</dbReference>
<dbReference type="InterPro" id="IPR042100">
    <property type="entry name" value="Bug_dom1"/>
</dbReference>
<dbReference type="AlphaFoldDB" id="A0A9X1IIJ0"/>
<dbReference type="RefSeq" id="WP_226614103.1">
    <property type="nucleotide sequence ID" value="NZ_JAJAQI010000079.1"/>
</dbReference>
<dbReference type="PANTHER" id="PTHR42928:SF5">
    <property type="entry name" value="BLR1237 PROTEIN"/>
    <property type="match status" value="1"/>
</dbReference>
<protein>
    <submittedName>
        <fullName evidence="3">Tripartite tricarboxylate transporter substrate binding protein</fullName>
    </submittedName>
</protein>
<evidence type="ECO:0000256" key="1">
    <source>
        <dbReference type="ARBA" id="ARBA00006987"/>
    </source>
</evidence>
<evidence type="ECO:0000313" key="3">
    <source>
        <dbReference type="EMBL" id="MCB4825300.1"/>
    </source>
</evidence>
<feature type="signal peptide" evidence="2">
    <location>
        <begin position="1"/>
        <end position="28"/>
    </location>
</feature>
<evidence type="ECO:0000256" key="2">
    <source>
        <dbReference type="SAM" id="SignalP"/>
    </source>
</evidence>
<dbReference type="PANTHER" id="PTHR42928">
    <property type="entry name" value="TRICARBOXYLATE-BINDING PROTEIN"/>
    <property type="match status" value="1"/>
</dbReference>
<reference evidence="3" key="1">
    <citation type="submission" date="2021-10" db="EMBL/GenBank/DDBJ databases">
        <title>Roseicella aerolatum sp. nov., isolated from aerosols of e-waste dismantling site.</title>
        <authorList>
            <person name="Qin T."/>
        </authorList>
    </citation>
    <scope>NUCLEOTIDE SEQUENCE</scope>
    <source>
        <strain evidence="3">GB24</strain>
    </source>
</reference>
<sequence>MLPIIGRPIGRRSALALGAAALASPAIAQAGFPSRPVRLIVPWLPGGSSDTHLRVLSEIASRKLGQPVVVENKPGATGTLGALMMAQEQKGDGHLIGQMPISIFRLPAMSRRPSFDPATDFTWIIHLTGYVFGVVVRADQPWKTWQELVAYAKANPGKVTYGTPGVGSTLHITMERIAEQLGIEWLHVPFRGGADNIQAVLSGQTMVNTDSTGWAPLVEEGRLRLLVVWTAERAKRFPDVPTLREVGIDIVADSPFGLGGPKGIDPGVVRVLHDAFKEALFDPQHVATLERYDMPLRYMGPEDYAKFARNLYEEESAIIRKLGLKMD</sequence>
<organism evidence="3 4">
    <name type="scientific">Roseicella aerolata</name>
    <dbReference type="NCBI Taxonomy" id="2883479"/>
    <lineage>
        <taxon>Bacteria</taxon>
        <taxon>Pseudomonadati</taxon>
        <taxon>Pseudomonadota</taxon>
        <taxon>Alphaproteobacteria</taxon>
        <taxon>Acetobacterales</taxon>
        <taxon>Roseomonadaceae</taxon>
        <taxon>Roseicella</taxon>
    </lineage>
</organism>
<dbReference type="SUPFAM" id="SSF53850">
    <property type="entry name" value="Periplasmic binding protein-like II"/>
    <property type="match status" value="1"/>
</dbReference>
<feature type="chain" id="PRO_5040983642" evidence="2">
    <location>
        <begin position="29"/>
        <end position="327"/>
    </location>
</feature>
<dbReference type="PIRSF" id="PIRSF017082">
    <property type="entry name" value="YflP"/>
    <property type="match status" value="1"/>
</dbReference>
<dbReference type="EMBL" id="JAJAQI010000079">
    <property type="protein sequence ID" value="MCB4825300.1"/>
    <property type="molecule type" value="Genomic_DNA"/>
</dbReference>
<dbReference type="Gene3D" id="3.40.190.150">
    <property type="entry name" value="Bordetella uptake gene, domain 1"/>
    <property type="match status" value="1"/>
</dbReference>